<evidence type="ECO:0000313" key="2">
    <source>
        <dbReference type="Proteomes" id="UP000002297"/>
    </source>
</evidence>
<dbReference type="HOGENOM" id="CLU_1583749_0_0_10"/>
<dbReference type="EMBL" id="CP002046">
    <property type="protein sequence ID" value="EAP87936.1"/>
    <property type="molecule type" value="Genomic_DNA"/>
</dbReference>
<dbReference type="RefSeq" id="WP_013186612.1">
    <property type="nucleotide sequence ID" value="NC_014230.1"/>
</dbReference>
<evidence type="ECO:0000313" key="1">
    <source>
        <dbReference type="EMBL" id="EAP87936.1"/>
    </source>
</evidence>
<dbReference type="STRING" id="216432.CA2559_04235"/>
<dbReference type="Gene3D" id="3.40.1310.20">
    <property type="match status" value="1"/>
</dbReference>
<dbReference type="AlphaFoldDB" id="A3U6R9"/>
<name>A3U6R9_CROAH</name>
<proteinExistence type="predicted"/>
<sequence length="168" mass="20216">MEKEYYRVYEISKMYKITSRYVRTKIKQLNDSGKFNNRIEKDSEGQWLVHHLALPLFKRQRKQKQSYYALTVTFNNDYTNEDVETVMNWVCNRTGLNDLEFYYTIEKGLKTDKTHVHSFTNCKTKRKLIENLRLGFSKVGYKEVPVYDLEGWKNYITKEGNKIIEIKN</sequence>
<dbReference type="KEGG" id="cat:CA2559_04235"/>
<gene>
    <name evidence="1" type="ordered locus">CA2559_04235</name>
</gene>
<keyword evidence="2" id="KW-1185">Reference proteome</keyword>
<accession>A3U6R9</accession>
<dbReference type="OrthoDB" id="1425938at2"/>
<protein>
    <submittedName>
        <fullName evidence="1">Uncharacterized protein</fullName>
    </submittedName>
</protein>
<organism evidence="1 2">
    <name type="scientific">Croceibacter atlanticus (strain ATCC BAA-628 / JCM 21780 / CIP 108009 / IAM 15332 / KCTC 12090 / HTCC2559)</name>
    <dbReference type="NCBI Taxonomy" id="216432"/>
    <lineage>
        <taxon>Bacteria</taxon>
        <taxon>Pseudomonadati</taxon>
        <taxon>Bacteroidota</taxon>
        <taxon>Flavobacteriia</taxon>
        <taxon>Flavobacteriales</taxon>
        <taxon>Flavobacteriaceae</taxon>
        <taxon>Croceibacter</taxon>
    </lineage>
</organism>
<dbReference type="GeneID" id="89452639"/>
<reference evidence="1 2" key="1">
    <citation type="journal article" date="2010" name="J. Bacteriol.">
        <title>The complete genome sequence of Croceibacter atlanticus HTCC2559T.</title>
        <authorList>
            <person name="Oh H.M."/>
            <person name="Kang I."/>
            <person name="Ferriera S."/>
            <person name="Giovannoni S.J."/>
            <person name="Cho J.C."/>
        </authorList>
    </citation>
    <scope>NUCLEOTIDE SEQUENCE [LARGE SCALE GENOMIC DNA]</scope>
    <source>
        <strain evidence="2">ATCC BAA-628 / HTCC2559 / KCTC 12090</strain>
    </source>
</reference>
<dbReference type="Proteomes" id="UP000002297">
    <property type="component" value="Chromosome"/>
</dbReference>